<dbReference type="STRING" id="6205.A0A0R3WP96"/>
<dbReference type="PROSITE" id="PS50089">
    <property type="entry name" value="ZF_RING_2"/>
    <property type="match status" value="1"/>
</dbReference>
<dbReference type="GO" id="GO:0030897">
    <property type="term" value="C:HOPS complex"/>
    <property type="evidence" value="ECO:0007669"/>
    <property type="project" value="TreeGrafter"/>
</dbReference>
<dbReference type="SMART" id="SM00184">
    <property type="entry name" value="RING"/>
    <property type="match status" value="1"/>
</dbReference>
<evidence type="ECO:0000259" key="4">
    <source>
        <dbReference type="PROSITE" id="PS50089"/>
    </source>
</evidence>
<evidence type="ECO:0000313" key="6">
    <source>
        <dbReference type="Proteomes" id="UP000274429"/>
    </source>
</evidence>
<evidence type="ECO:0000256" key="1">
    <source>
        <dbReference type="ARBA" id="ARBA00022771"/>
    </source>
</evidence>
<keyword evidence="2" id="KW-0862">Zinc</keyword>
<protein>
    <submittedName>
        <fullName evidence="7">RING-type domain-containing protein</fullName>
    </submittedName>
</protein>
<dbReference type="WBParaSite" id="TTAC_0000258601-mRNA-1">
    <property type="protein sequence ID" value="TTAC_0000258601-mRNA-1"/>
    <property type="gene ID" value="TTAC_0000258601"/>
</dbReference>
<dbReference type="PANTHER" id="PTHR12616:SF1">
    <property type="entry name" value="VACUOLAR PROTEIN SORTING-ASSOCIATED PROTEIN 41 HOMOLOG"/>
    <property type="match status" value="1"/>
</dbReference>
<dbReference type="EMBL" id="UYWX01001227">
    <property type="protein sequence ID" value="VDM20511.1"/>
    <property type="molecule type" value="Genomic_DNA"/>
</dbReference>
<accession>A0A0R3WP96</accession>
<name>A0A0R3WP96_HYDTA</name>
<reference evidence="5 6" key="2">
    <citation type="submission" date="2018-11" db="EMBL/GenBank/DDBJ databases">
        <authorList>
            <consortium name="Pathogen Informatics"/>
        </authorList>
    </citation>
    <scope>NUCLEOTIDE SEQUENCE [LARGE SCALE GENOMIC DNA]</scope>
</reference>
<dbReference type="GO" id="GO:0016236">
    <property type="term" value="P:macroautophagy"/>
    <property type="evidence" value="ECO:0007669"/>
    <property type="project" value="TreeGrafter"/>
</dbReference>
<gene>
    <name evidence="5" type="ORF">TTAC_LOCUS2571</name>
</gene>
<organism evidence="7">
    <name type="scientific">Hydatigena taeniaeformis</name>
    <name type="common">Feline tapeworm</name>
    <name type="synonym">Taenia taeniaeformis</name>
    <dbReference type="NCBI Taxonomy" id="6205"/>
    <lineage>
        <taxon>Eukaryota</taxon>
        <taxon>Metazoa</taxon>
        <taxon>Spiralia</taxon>
        <taxon>Lophotrochozoa</taxon>
        <taxon>Platyhelminthes</taxon>
        <taxon>Cestoda</taxon>
        <taxon>Eucestoda</taxon>
        <taxon>Cyclophyllidea</taxon>
        <taxon>Taeniidae</taxon>
        <taxon>Hydatigera</taxon>
    </lineage>
</organism>
<keyword evidence="1 3" id="KW-0863">Zinc-finger</keyword>
<dbReference type="OrthoDB" id="244107at2759"/>
<dbReference type="PANTHER" id="PTHR12616">
    <property type="entry name" value="VACUOLAR PROTEIN SORTING VPS41"/>
    <property type="match status" value="1"/>
</dbReference>
<dbReference type="InterPro" id="IPR001841">
    <property type="entry name" value="Znf_RING"/>
</dbReference>
<keyword evidence="1 3" id="KW-0479">Metal-binding</keyword>
<dbReference type="AlphaFoldDB" id="A0A0R3WP96"/>
<feature type="domain" description="RING-type" evidence="4">
    <location>
        <begin position="49"/>
        <end position="105"/>
    </location>
</feature>
<dbReference type="GO" id="GO:0005770">
    <property type="term" value="C:late endosome"/>
    <property type="evidence" value="ECO:0007669"/>
    <property type="project" value="TreeGrafter"/>
</dbReference>
<reference evidence="7" key="1">
    <citation type="submission" date="2017-02" db="UniProtKB">
        <authorList>
            <consortium name="WormBaseParasite"/>
        </authorList>
    </citation>
    <scope>IDENTIFICATION</scope>
</reference>
<dbReference type="GO" id="GO:0006623">
    <property type="term" value="P:protein targeting to vacuole"/>
    <property type="evidence" value="ECO:0007669"/>
    <property type="project" value="InterPro"/>
</dbReference>
<dbReference type="GO" id="GO:0009267">
    <property type="term" value="P:cellular response to starvation"/>
    <property type="evidence" value="ECO:0007669"/>
    <property type="project" value="TreeGrafter"/>
</dbReference>
<sequence length="120" mass="13247">MQIELRRNCENILLKDLHEVFSRLVRVQSRGVFVDIGKKAGEWGGTAICRVCRQTLLSSTTGSRSGGSQEIGGPHQPPLLVFQCSHVFHQACLSRFGRVFACPVCVQERTGAAQNTLHQV</sequence>
<dbReference type="Gene3D" id="3.30.40.10">
    <property type="entry name" value="Zinc/RING finger domain, C3HC4 (zinc finger)"/>
    <property type="match status" value="1"/>
</dbReference>
<proteinExistence type="predicted"/>
<dbReference type="GO" id="GO:0008270">
    <property type="term" value="F:zinc ion binding"/>
    <property type="evidence" value="ECO:0007669"/>
    <property type="project" value="UniProtKB-KW"/>
</dbReference>
<evidence type="ECO:0000313" key="5">
    <source>
        <dbReference type="EMBL" id="VDM20511.1"/>
    </source>
</evidence>
<dbReference type="SUPFAM" id="SSF57850">
    <property type="entry name" value="RING/U-box"/>
    <property type="match status" value="1"/>
</dbReference>
<keyword evidence="6" id="KW-1185">Reference proteome</keyword>
<dbReference type="InterPro" id="IPR013083">
    <property type="entry name" value="Znf_RING/FYVE/PHD"/>
</dbReference>
<evidence type="ECO:0000256" key="3">
    <source>
        <dbReference type="PROSITE-ProRule" id="PRU00175"/>
    </source>
</evidence>
<dbReference type="Proteomes" id="UP000274429">
    <property type="component" value="Unassembled WGS sequence"/>
</dbReference>
<dbReference type="GO" id="GO:0034058">
    <property type="term" value="P:endosomal vesicle fusion"/>
    <property type="evidence" value="ECO:0007669"/>
    <property type="project" value="TreeGrafter"/>
</dbReference>
<dbReference type="Pfam" id="PF23413">
    <property type="entry name" value="zf_RING_Vps8_fungal"/>
    <property type="match status" value="1"/>
</dbReference>
<evidence type="ECO:0000256" key="2">
    <source>
        <dbReference type="ARBA" id="ARBA00022833"/>
    </source>
</evidence>
<evidence type="ECO:0000313" key="7">
    <source>
        <dbReference type="WBParaSite" id="TTAC_0000258601-mRNA-1"/>
    </source>
</evidence>
<dbReference type="InterPro" id="IPR045111">
    <property type="entry name" value="Vps41/Vps8"/>
</dbReference>